<reference evidence="2" key="1">
    <citation type="submission" date="2022-11" db="UniProtKB">
        <authorList>
            <consortium name="WormBaseParasite"/>
        </authorList>
    </citation>
    <scope>IDENTIFICATION</scope>
</reference>
<name>A0AC35FEM7_9BILA</name>
<evidence type="ECO:0000313" key="2">
    <source>
        <dbReference type="WBParaSite" id="PS1159_v2.g16129.t1"/>
    </source>
</evidence>
<proteinExistence type="predicted"/>
<dbReference type="WBParaSite" id="PS1159_v2.g16129.t1">
    <property type="protein sequence ID" value="PS1159_v2.g16129.t1"/>
    <property type="gene ID" value="PS1159_v2.g16129"/>
</dbReference>
<protein>
    <submittedName>
        <fullName evidence="2">PiggyBac transposable element-derived protein domain-containing protein</fullName>
    </submittedName>
</protein>
<sequence length="101" mass="11577">MDLTIAFMKNPPSNGKSNGTEDDGMIVRDSKRAKFMSTYRHQKFSMPDSFVFYMAKNPKTCQWTIEETPYDINQTASKLWIASDLKVPPGKFISLFKKTSI</sequence>
<accession>A0AC35FEM7</accession>
<dbReference type="Proteomes" id="UP000887580">
    <property type="component" value="Unplaced"/>
</dbReference>
<organism evidence="1 2">
    <name type="scientific">Panagrolaimus sp. PS1159</name>
    <dbReference type="NCBI Taxonomy" id="55785"/>
    <lineage>
        <taxon>Eukaryota</taxon>
        <taxon>Metazoa</taxon>
        <taxon>Ecdysozoa</taxon>
        <taxon>Nematoda</taxon>
        <taxon>Chromadorea</taxon>
        <taxon>Rhabditida</taxon>
        <taxon>Tylenchina</taxon>
        <taxon>Panagrolaimomorpha</taxon>
        <taxon>Panagrolaimoidea</taxon>
        <taxon>Panagrolaimidae</taxon>
        <taxon>Panagrolaimus</taxon>
    </lineage>
</organism>
<evidence type="ECO:0000313" key="1">
    <source>
        <dbReference type="Proteomes" id="UP000887580"/>
    </source>
</evidence>